<protein>
    <submittedName>
        <fullName evidence="2">Uncharacterized protein</fullName>
    </submittedName>
</protein>
<evidence type="ECO:0000256" key="1">
    <source>
        <dbReference type="SAM" id="Phobius"/>
    </source>
</evidence>
<dbReference type="AlphaFoldDB" id="A0A128FIE7"/>
<reference evidence="3" key="1">
    <citation type="submission" date="2016-02" db="EMBL/GenBank/DDBJ databases">
        <authorList>
            <person name="Rodrigo-Torres Lidia"/>
            <person name="Arahal R.David."/>
        </authorList>
    </citation>
    <scope>NUCLEOTIDE SEQUENCE [LARGE SCALE GENOMIC DNA]</scope>
    <source>
        <strain evidence="3">CECT 8713</strain>
    </source>
</reference>
<dbReference type="RefSeq" id="WP_269747464.1">
    <property type="nucleotide sequence ID" value="NZ_CAWRCI010000070.1"/>
</dbReference>
<evidence type="ECO:0000313" key="3">
    <source>
        <dbReference type="Proteomes" id="UP000073601"/>
    </source>
</evidence>
<proteinExistence type="predicted"/>
<gene>
    <name evidence="2" type="ORF">GMA8713_04593</name>
</gene>
<feature type="transmembrane region" description="Helical" evidence="1">
    <location>
        <begin position="12"/>
        <end position="30"/>
    </location>
</feature>
<organism evidence="2 3">
    <name type="scientific">Grimontia marina</name>
    <dbReference type="NCBI Taxonomy" id="646534"/>
    <lineage>
        <taxon>Bacteria</taxon>
        <taxon>Pseudomonadati</taxon>
        <taxon>Pseudomonadota</taxon>
        <taxon>Gammaproteobacteria</taxon>
        <taxon>Vibrionales</taxon>
        <taxon>Vibrionaceae</taxon>
        <taxon>Grimontia</taxon>
    </lineage>
</organism>
<sequence length="42" mass="4523">MALEPETPDGVSGIFAINAVLMDASFAFYFDGKTTGVLLYYS</sequence>
<keyword evidence="1" id="KW-0812">Transmembrane</keyword>
<evidence type="ECO:0000313" key="2">
    <source>
        <dbReference type="EMBL" id="CZF86559.1"/>
    </source>
</evidence>
<name>A0A128FIE7_9GAMM</name>
<accession>A0A128FIE7</accession>
<keyword evidence="1" id="KW-0472">Membrane</keyword>
<keyword evidence="1" id="KW-1133">Transmembrane helix</keyword>
<keyword evidence="3" id="KW-1185">Reference proteome</keyword>
<dbReference type="Proteomes" id="UP000073601">
    <property type="component" value="Unassembled WGS sequence"/>
</dbReference>
<dbReference type="EMBL" id="FIZY01000070">
    <property type="protein sequence ID" value="CZF86559.1"/>
    <property type="molecule type" value="Genomic_DNA"/>
</dbReference>